<keyword evidence="2" id="KW-1185">Reference proteome</keyword>
<sequence>MLLRLAVKVPGGDHRGERIRRDWTGARHIGKGRRPQNFGGRTVRQGSDGVCYFLAARTLRMPVLVISDPLKSRFAFAVHPIGAVC</sequence>
<evidence type="ECO:0000313" key="2">
    <source>
        <dbReference type="Proteomes" id="UP000590749"/>
    </source>
</evidence>
<gene>
    <name evidence="1" type="ORF">FHR83_005517</name>
</gene>
<proteinExistence type="predicted"/>
<dbReference type="EMBL" id="JACHXF010000012">
    <property type="protein sequence ID" value="MBB3097833.1"/>
    <property type="molecule type" value="Genomic_DNA"/>
</dbReference>
<accession>A0A7W5AK91</accession>
<name>A0A7W5AK91_9ACTN</name>
<dbReference type="AlphaFoldDB" id="A0A7W5AK91"/>
<protein>
    <submittedName>
        <fullName evidence="1">Uncharacterized protein</fullName>
    </submittedName>
</protein>
<organism evidence="1 2">
    <name type="scientific">Actinoplanes campanulatus</name>
    <dbReference type="NCBI Taxonomy" id="113559"/>
    <lineage>
        <taxon>Bacteria</taxon>
        <taxon>Bacillati</taxon>
        <taxon>Actinomycetota</taxon>
        <taxon>Actinomycetes</taxon>
        <taxon>Micromonosporales</taxon>
        <taxon>Micromonosporaceae</taxon>
        <taxon>Actinoplanes</taxon>
    </lineage>
</organism>
<evidence type="ECO:0000313" key="1">
    <source>
        <dbReference type="EMBL" id="MBB3097833.1"/>
    </source>
</evidence>
<reference evidence="1 2" key="1">
    <citation type="submission" date="2020-08" db="EMBL/GenBank/DDBJ databases">
        <title>Genomic Encyclopedia of Type Strains, Phase III (KMG-III): the genomes of soil and plant-associated and newly described type strains.</title>
        <authorList>
            <person name="Whitman W."/>
        </authorList>
    </citation>
    <scope>NUCLEOTIDE SEQUENCE [LARGE SCALE GENOMIC DNA]</scope>
    <source>
        <strain evidence="1 2">CECT 3287</strain>
    </source>
</reference>
<dbReference type="RefSeq" id="WP_183223293.1">
    <property type="nucleotide sequence ID" value="NZ_BMPW01000019.1"/>
</dbReference>
<dbReference type="Proteomes" id="UP000590749">
    <property type="component" value="Unassembled WGS sequence"/>
</dbReference>
<comment type="caution">
    <text evidence="1">The sequence shown here is derived from an EMBL/GenBank/DDBJ whole genome shotgun (WGS) entry which is preliminary data.</text>
</comment>